<dbReference type="InterPro" id="IPR014284">
    <property type="entry name" value="RNA_pol_sigma-70_dom"/>
</dbReference>
<dbReference type="Pfam" id="PF04539">
    <property type="entry name" value="Sigma70_r3"/>
    <property type="match status" value="1"/>
</dbReference>
<evidence type="ECO:0000256" key="4">
    <source>
        <dbReference type="ARBA" id="ARBA00023125"/>
    </source>
</evidence>
<dbReference type="PROSITE" id="PS00715">
    <property type="entry name" value="SIGMA70_1"/>
    <property type="match status" value="1"/>
</dbReference>
<keyword evidence="5" id="KW-0804">Transcription</keyword>
<dbReference type="Gene3D" id="1.10.601.10">
    <property type="entry name" value="RNA Polymerase Primary Sigma Factor"/>
    <property type="match status" value="1"/>
</dbReference>
<evidence type="ECO:0000256" key="1">
    <source>
        <dbReference type="ARBA" id="ARBA00007788"/>
    </source>
</evidence>
<evidence type="ECO:0000256" key="5">
    <source>
        <dbReference type="ARBA" id="ARBA00023163"/>
    </source>
</evidence>
<feature type="domain" description="RNA polymerase sigma-70" evidence="7">
    <location>
        <begin position="218"/>
        <end position="231"/>
    </location>
</feature>
<dbReference type="EMBL" id="JAGTXO010000001">
    <property type="protein sequence ID" value="KAG8470490.1"/>
    <property type="molecule type" value="Genomic_DNA"/>
</dbReference>
<sequence>MRRSPRCGANGHVAALVLALSASAGGLDARLARVAQTSGRAPAPASALARRADSHRSLVLCSGGRGGATLAAIGSAERSRGGRVGKRTILSHTGWTSFYGVNRYAASTKDITPGSEAMQWYLRAIGRDKLLDREKEIILASRIRILLDWEGRRLQEEEMLGRKVTLDEWAEVIGVSPEEFGSKLRLYQQAKNTMVTANLRLVVSIAKKYANQGLNIQDLIQEGSLGLIHAVKKFDPEKGCKFSTYATYWIKQAVTRALADQSRTIRLPVHINDFLKNLRKAHRTFFVEHGRFPSEDELAEVLGSGVAKVSLVRRSAQELISLEAPRHSASQRAQTEDARMLDLIPSTLTHPEEGLRHSFLQDDLRTSLDTALDYEERVVLSQRYGLDGFRRKTLAEIGEELEYSTTQVRQIEAKAMRKLRKPTVRNALTEYLSPVMESSDAW</sequence>
<dbReference type="InterPro" id="IPR007627">
    <property type="entry name" value="RNA_pol_sigma70_r2"/>
</dbReference>
<dbReference type="Gene3D" id="1.10.10.10">
    <property type="entry name" value="Winged helix-like DNA-binding domain superfamily/Winged helix DNA-binding domain"/>
    <property type="match status" value="2"/>
</dbReference>
<comment type="similarity">
    <text evidence="1">Belongs to the sigma-70 factor family.</text>
</comment>
<feature type="signal peptide" evidence="6">
    <location>
        <begin position="1"/>
        <end position="29"/>
    </location>
</feature>
<evidence type="ECO:0000256" key="6">
    <source>
        <dbReference type="SAM" id="SignalP"/>
    </source>
</evidence>
<evidence type="ECO:0000259" key="7">
    <source>
        <dbReference type="PROSITE" id="PS00715"/>
    </source>
</evidence>
<dbReference type="InterPro" id="IPR000943">
    <property type="entry name" value="RNA_pol_sigma70"/>
</dbReference>
<dbReference type="SUPFAM" id="SSF88946">
    <property type="entry name" value="Sigma2 domain of RNA polymerase sigma factors"/>
    <property type="match status" value="1"/>
</dbReference>
<keyword evidence="3" id="KW-0731">Sigma factor</keyword>
<reference evidence="8" key="1">
    <citation type="submission" date="2021-05" db="EMBL/GenBank/DDBJ databases">
        <title>The genome of the haptophyte Pavlova lutheri (Diacronema luteri, Pavlovales) - a model for lipid biosynthesis in eukaryotic algae.</title>
        <authorList>
            <person name="Hulatt C.J."/>
            <person name="Posewitz M.C."/>
        </authorList>
    </citation>
    <scope>NUCLEOTIDE SEQUENCE</scope>
    <source>
        <strain evidence="8">NIVA-4/92</strain>
    </source>
</reference>
<dbReference type="InterPro" id="IPR013325">
    <property type="entry name" value="RNA_pol_sigma_r2"/>
</dbReference>
<dbReference type="PRINTS" id="PR00046">
    <property type="entry name" value="SIGMA70FCT"/>
</dbReference>
<keyword evidence="6" id="KW-0732">Signal</keyword>
<dbReference type="InterPro" id="IPR007630">
    <property type="entry name" value="RNA_pol_sigma70_r4"/>
</dbReference>
<dbReference type="InterPro" id="IPR036388">
    <property type="entry name" value="WH-like_DNA-bd_sf"/>
</dbReference>
<dbReference type="InterPro" id="IPR050239">
    <property type="entry name" value="Sigma-70_RNA_pol_init_factors"/>
</dbReference>
<dbReference type="OrthoDB" id="201574at2759"/>
<evidence type="ECO:0000256" key="2">
    <source>
        <dbReference type="ARBA" id="ARBA00023015"/>
    </source>
</evidence>
<dbReference type="Pfam" id="PF04545">
    <property type="entry name" value="Sigma70_r4"/>
    <property type="match status" value="1"/>
</dbReference>
<dbReference type="InterPro" id="IPR009042">
    <property type="entry name" value="RNA_pol_sigma70_r1_2"/>
</dbReference>
<dbReference type="NCBIfam" id="TIGR02937">
    <property type="entry name" value="sigma70-ECF"/>
    <property type="match status" value="1"/>
</dbReference>
<evidence type="ECO:0000256" key="3">
    <source>
        <dbReference type="ARBA" id="ARBA00023082"/>
    </source>
</evidence>
<protein>
    <recommendedName>
        <fullName evidence="7">RNA polymerase sigma-70 domain-containing protein</fullName>
    </recommendedName>
</protein>
<dbReference type="GO" id="GO:0016987">
    <property type="term" value="F:sigma factor activity"/>
    <property type="evidence" value="ECO:0007669"/>
    <property type="project" value="UniProtKB-KW"/>
</dbReference>
<dbReference type="PANTHER" id="PTHR30603">
    <property type="entry name" value="RNA POLYMERASE SIGMA FACTOR RPO"/>
    <property type="match status" value="1"/>
</dbReference>
<keyword evidence="4" id="KW-0238">DNA-binding</keyword>
<evidence type="ECO:0000313" key="9">
    <source>
        <dbReference type="Proteomes" id="UP000751190"/>
    </source>
</evidence>
<dbReference type="OMA" id="SMGTEMA"/>
<dbReference type="PANTHER" id="PTHR30603:SF47">
    <property type="entry name" value="RNA POLYMERASE SIGMA FACTOR SIGD, CHLOROPLASTIC"/>
    <property type="match status" value="1"/>
</dbReference>
<name>A0A8J5XYX4_DIALT</name>
<proteinExistence type="inferred from homology"/>
<keyword evidence="9" id="KW-1185">Reference proteome</keyword>
<dbReference type="SUPFAM" id="SSF88659">
    <property type="entry name" value="Sigma3 and sigma4 domains of RNA polymerase sigma factors"/>
    <property type="match status" value="2"/>
</dbReference>
<keyword evidence="2" id="KW-0805">Transcription regulation</keyword>
<dbReference type="InterPro" id="IPR013324">
    <property type="entry name" value="RNA_pol_sigma_r3/r4-like"/>
</dbReference>
<dbReference type="GO" id="GO:0006352">
    <property type="term" value="P:DNA-templated transcription initiation"/>
    <property type="evidence" value="ECO:0007669"/>
    <property type="project" value="InterPro"/>
</dbReference>
<dbReference type="Proteomes" id="UP000751190">
    <property type="component" value="Unassembled WGS sequence"/>
</dbReference>
<evidence type="ECO:0000313" key="8">
    <source>
        <dbReference type="EMBL" id="KAG8470490.1"/>
    </source>
</evidence>
<gene>
    <name evidence="8" type="ORF">KFE25_008911</name>
</gene>
<accession>A0A8J5XYX4</accession>
<organism evidence="8 9">
    <name type="scientific">Diacronema lutheri</name>
    <name type="common">Unicellular marine alga</name>
    <name type="synonym">Monochrysis lutheri</name>
    <dbReference type="NCBI Taxonomy" id="2081491"/>
    <lineage>
        <taxon>Eukaryota</taxon>
        <taxon>Haptista</taxon>
        <taxon>Haptophyta</taxon>
        <taxon>Pavlovophyceae</taxon>
        <taxon>Pavlovales</taxon>
        <taxon>Pavlovaceae</taxon>
        <taxon>Diacronema</taxon>
    </lineage>
</organism>
<dbReference type="Pfam" id="PF00140">
    <property type="entry name" value="Sigma70_r1_2"/>
    <property type="match status" value="1"/>
</dbReference>
<dbReference type="InterPro" id="IPR007624">
    <property type="entry name" value="RNA_pol_sigma70_r3"/>
</dbReference>
<dbReference type="GO" id="GO:0003677">
    <property type="term" value="F:DNA binding"/>
    <property type="evidence" value="ECO:0007669"/>
    <property type="project" value="UniProtKB-KW"/>
</dbReference>
<feature type="chain" id="PRO_5035233668" description="RNA polymerase sigma-70 domain-containing protein" evidence="6">
    <location>
        <begin position="30"/>
        <end position="442"/>
    </location>
</feature>
<dbReference type="Pfam" id="PF04542">
    <property type="entry name" value="Sigma70_r2"/>
    <property type="match status" value="1"/>
</dbReference>
<comment type="caution">
    <text evidence="8">The sequence shown here is derived from an EMBL/GenBank/DDBJ whole genome shotgun (WGS) entry which is preliminary data.</text>
</comment>
<dbReference type="AlphaFoldDB" id="A0A8J5XYX4"/>